<comment type="caution">
    <text evidence="2">The sequence shown here is derived from an EMBL/GenBank/DDBJ whole genome shotgun (WGS) entry which is preliminary data.</text>
</comment>
<reference evidence="3" key="1">
    <citation type="submission" date="2024-07" db="EMBL/GenBank/DDBJ databases">
        <title>Two chromosome-level genome assemblies of Korean endemic species Abeliophyllum distichum and Forsythia ovata (Oleaceae).</title>
        <authorList>
            <person name="Jang H."/>
        </authorList>
    </citation>
    <scope>NUCLEOTIDE SEQUENCE [LARGE SCALE GENOMIC DNA]</scope>
</reference>
<name>A0ABD1TPW7_9LAMI</name>
<protein>
    <submittedName>
        <fullName evidence="2">Uncharacterized protein</fullName>
    </submittedName>
</protein>
<feature type="region of interest" description="Disordered" evidence="1">
    <location>
        <begin position="86"/>
        <end position="105"/>
    </location>
</feature>
<keyword evidence="3" id="KW-1185">Reference proteome</keyword>
<proteinExistence type="predicted"/>
<evidence type="ECO:0000256" key="1">
    <source>
        <dbReference type="SAM" id="MobiDB-lite"/>
    </source>
</evidence>
<feature type="compositionally biased region" description="Polar residues" evidence="1">
    <location>
        <begin position="87"/>
        <end position="105"/>
    </location>
</feature>
<gene>
    <name evidence="2" type="ORF">Fot_28757</name>
</gene>
<sequence>MAQRGAKGLFPRQSNPVRHTRPQNQGYKVEVNEVTPRRNKAPSETSAPLSKYKFYIVHQLESHETDECPNVRATIDRMVENRYWPTGKSQSGQPSQLCTINYTYN</sequence>
<evidence type="ECO:0000313" key="3">
    <source>
        <dbReference type="Proteomes" id="UP001604277"/>
    </source>
</evidence>
<accession>A0ABD1TPW7</accession>
<organism evidence="2 3">
    <name type="scientific">Forsythia ovata</name>
    <dbReference type="NCBI Taxonomy" id="205694"/>
    <lineage>
        <taxon>Eukaryota</taxon>
        <taxon>Viridiplantae</taxon>
        <taxon>Streptophyta</taxon>
        <taxon>Embryophyta</taxon>
        <taxon>Tracheophyta</taxon>
        <taxon>Spermatophyta</taxon>
        <taxon>Magnoliopsida</taxon>
        <taxon>eudicotyledons</taxon>
        <taxon>Gunneridae</taxon>
        <taxon>Pentapetalae</taxon>
        <taxon>asterids</taxon>
        <taxon>lamiids</taxon>
        <taxon>Lamiales</taxon>
        <taxon>Oleaceae</taxon>
        <taxon>Forsythieae</taxon>
        <taxon>Forsythia</taxon>
    </lineage>
</organism>
<evidence type="ECO:0000313" key="2">
    <source>
        <dbReference type="EMBL" id="KAL2514786.1"/>
    </source>
</evidence>
<dbReference type="AlphaFoldDB" id="A0ABD1TPW7"/>
<dbReference type="EMBL" id="JBFOLJ010000008">
    <property type="protein sequence ID" value="KAL2514786.1"/>
    <property type="molecule type" value="Genomic_DNA"/>
</dbReference>
<feature type="compositionally biased region" description="Polar residues" evidence="1">
    <location>
        <begin position="12"/>
        <end position="26"/>
    </location>
</feature>
<dbReference type="Proteomes" id="UP001604277">
    <property type="component" value="Unassembled WGS sequence"/>
</dbReference>
<feature type="region of interest" description="Disordered" evidence="1">
    <location>
        <begin position="1"/>
        <end position="26"/>
    </location>
</feature>